<dbReference type="GO" id="GO:0031573">
    <property type="term" value="P:mitotic intra-S DNA damage checkpoint signaling"/>
    <property type="evidence" value="ECO:0007669"/>
    <property type="project" value="TreeGrafter"/>
</dbReference>
<evidence type="ECO:0000313" key="3">
    <source>
        <dbReference type="EMBL" id="QHT37607.1"/>
    </source>
</evidence>
<dbReference type="SMART" id="SM00891">
    <property type="entry name" value="ERCC4"/>
    <property type="match status" value="1"/>
</dbReference>
<proteinExistence type="predicted"/>
<dbReference type="InterPro" id="IPR006166">
    <property type="entry name" value="ERCC4_domain"/>
</dbReference>
<accession>A0A6C0F6X5</accession>
<evidence type="ECO:0000256" key="1">
    <source>
        <dbReference type="ARBA" id="ARBA00022801"/>
    </source>
</evidence>
<dbReference type="PANTHER" id="PTHR13451:SF0">
    <property type="entry name" value="CROSSOVER JUNCTION ENDONUCLEASE MUS81"/>
    <property type="match status" value="1"/>
</dbReference>
<sequence length="261" mass="30541">MIIKIDNRERKLITLMKALKKDLDYNFDIVVEVLDLGDIIICDDNVEKLIIERKSLSDLAASIKDGRYSEQSFRLNGIKMHNHNIVYLIEGDIHKYNNKYNKIKASTLQVTMFCLQYFKGFSVFKTRDVMETAEYILRITNKLQKEKKRENYYDGTNTFIDKSYTDVVKRVKKKNIVPENVGEIILSQIPGISSKTSKVVMAQFNSLYDMLEKIKNDKHCLDNVEFEMANGKKRKISQTTVNNIRKYLLYRKDDPVIKIDV</sequence>
<name>A0A6C0F6X5_9ZZZZ</name>
<dbReference type="Pfam" id="PF02732">
    <property type="entry name" value="ERCC4"/>
    <property type="match status" value="1"/>
</dbReference>
<dbReference type="EMBL" id="MN738800">
    <property type="protein sequence ID" value="QHT37607.1"/>
    <property type="molecule type" value="Genomic_DNA"/>
</dbReference>
<dbReference type="GO" id="GO:0005634">
    <property type="term" value="C:nucleus"/>
    <property type="evidence" value="ECO:0007669"/>
    <property type="project" value="TreeGrafter"/>
</dbReference>
<feature type="domain" description="ERCC4" evidence="2">
    <location>
        <begin position="2"/>
        <end position="93"/>
    </location>
</feature>
<evidence type="ECO:0000259" key="2">
    <source>
        <dbReference type="SMART" id="SM00891"/>
    </source>
</evidence>
<organism evidence="3">
    <name type="scientific">viral metagenome</name>
    <dbReference type="NCBI Taxonomy" id="1070528"/>
    <lineage>
        <taxon>unclassified sequences</taxon>
        <taxon>metagenomes</taxon>
        <taxon>organismal metagenomes</taxon>
    </lineage>
</organism>
<dbReference type="GO" id="GO:0003677">
    <property type="term" value="F:DNA binding"/>
    <property type="evidence" value="ECO:0007669"/>
    <property type="project" value="InterPro"/>
</dbReference>
<dbReference type="Gene3D" id="3.40.50.10130">
    <property type="match status" value="1"/>
</dbReference>
<dbReference type="SUPFAM" id="SSF52980">
    <property type="entry name" value="Restriction endonuclease-like"/>
    <property type="match status" value="1"/>
</dbReference>
<dbReference type="GO" id="GO:0006308">
    <property type="term" value="P:DNA catabolic process"/>
    <property type="evidence" value="ECO:0007669"/>
    <property type="project" value="InterPro"/>
</dbReference>
<keyword evidence="1" id="KW-0378">Hydrolase</keyword>
<dbReference type="GO" id="GO:0000712">
    <property type="term" value="P:resolution of meiotic recombination intermediates"/>
    <property type="evidence" value="ECO:0007669"/>
    <property type="project" value="TreeGrafter"/>
</dbReference>
<dbReference type="GO" id="GO:0048476">
    <property type="term" value="C:Holliday junction resolvase complex"/>
    <property type="evidence" value="ECO:0007669"/>
    <property type="project" value="TreeGrafter"/>
</dbReference>
<dbReference type="InterPro" id="IPR033309">
    <property type="entry name" value="Mus81"/>
</dbReference>
<protein>
    <recommendedName>
        <fullName evidence="2">ERCC4 domain-containing protein</fullName>
    </recommendedName>
</protein>
<dbReference type="GO" id="GO:0000727">
    <property type="term" value="P:double-strand break repair via break-induced replication"/>
    <property type="evidence" value="ECO:0007669"/>
    <property type="project" value="TreeGrafter"/>
</dbReference>
<dbReference type="InterPro" id="IPR011335">
    <property type="entry name" value="Restrct_endonuc-II-like"/>
</dbReference>
<dbReference type="PANTHER" id="PTHR13451">
    <property type="entry name" value="CLASS II CROSSOVER JUNCTION ENDONUCLEASE MUS81"/>
    <property type="match status" value="1"/>
</dbReference>
<dbReference type="AlphaFoldDB" id="A0A6C0F6X5"/>
<reference evidence="3" key="1">
    <citation type="journal article" date="2020" name="Nature">
        <title>Giant virus diversity and host interactions through global metagenomics.</title>
        <authorList>
            <person name="Schulz F."/>
            <person name="Roux S."/>
            <person name="Paez-Espino D."/>
            <person name="Jungbluth S."/>
            <person name="Walsh D.A."/>
            <person name="Denef V.J."/>
            <person name="McMahon K.D."/>
            <person name="Konstantinidis K.T."/>
            <person name="Eloe-Fadrosh E.A."/>
            <person name="Kyrpides N.C."/>
            <person name="Woyke T."/>
        </authorList>
    </citation>
    <scope>NUCLEOTIDE SEQUENCE</scope>
    <source>
        <strain evidence="3">GVMAG-S-ERX555997-44</strain>
    </source>
</reference>
<dbReference type="GO" id="GO:0048257">
    <property type="term" value="F:3'-flap endonuclease activity"/>
    <property type="evidence" value="ECO:0007669"/>
    <property type="project" value="TreeGrafter"/>
</dbReference>
<dbReference type="GO" id="GO:0008821">
    <property type="term" value="F:crossover junction DNA endonuclease activity"/>
    <property type="evidence" value="ECO:0007669"/>
    <property type="project" value="InterPro"/>
</dbReference>